<dbReference type="InterPro" id="IPR032710">
    <property type="entry name" value="NTF2-like_dom_sf"/>
</dbReference>
<evidence type="ECO:0000313" key="2">
    <source>
        <dbReference type="EMBL" id="EPX59519.1"/>
    </source>
</evidence>
<name>S9QDU7_CYSF2</name>
<dbReference type="Pfam" id="PF13474">
    <property type="entry name" value="SnoaL_3"/>
    <property type="match status" value="1"/>
</dbReference>
<evidence type="ECO:0000259" key="1">
    <source>
        <dbReference type="Pfam" id="PF13474"/>
    </source>
</evidence>
<dbReference type="InterPro" id="IPR037401">
    <property type="entry name" value="SnoaL-like"/>
</dbReference>
<dbReference type="EMBL" id="ANAH02000017">
    <property type="protein sequence ID" value="EPX59519.1"/>
    <property type="molecule type" value="Genomic_DNA"/>
</dbReference>
<evidence type="ECO:0000313" key="3">
    <source>
        <dbReference type="Proteomes" id="UP000011682"/>
    </source>
</evidence>
<gene>
    <name evidence="2" type="ORF">D187_003009</name>
</gene>
<dbReference type="AlphaFoldDB" id="S9QDU7"/>
<feature type="domain" description="SnoaL-like" evidence="1">
    <location>
        <begin position="10"/>
        <end position="132"/>
    </location>
</feature>
<comment type="caution">
    <text evidence="2">The sequence shown here is derived from an EMBL/GenBank/DDBJ whole genome shotgun (WGS) entry which is preliminary data.</text>
</comment>
<proteinExistence type="predicted"/>
<sequence>MRGHEERAILRAVEGYAEGFIREDMRLLLDLWDYRAPEGVSYVAAELDQPLSGAEELRAYYQSFLDTLIVHGGEVTNPRIFLKGDMAYVFCQFNWVYRVRAGGQVLEQPTRATFVLRKRGGRWLYQHFHESISFHYEAPSAPGLVGTVVQ</sequence>
<reference evidence="2" key="1">
    <citation type="submission" date="2013-05" db="EMBL/GenBank/DDBJ databases">
        <title>Genome assembly of Cystobacter fuscus DSM 2262.</title>
        <authorList>
            <person name="Sharma G."/>
            <person name="Khatri I."/>
            <person name="Kaur C."/>
            <person name="Mayilraj S."/>
            <person name="Subramanian S."/>
        </authorList>
    </citation>
    <scope>NUCLEOTIDE SEQUENCE [LARGE SCALE GENOMIC DNA]</scope>
    <source>
        <strain evidence="2">DSM 2262</strain>
    </source>
</reference>
<keyword evidence="3" id="KW-1185">Reference proteome</keyword>
<dbReference type="Gene3D" id="3.10.450.50">
    <property type="match status" value="1"/>
</dbReference>
<dbReference type="Proteomes" id="UP000011682">
    <property type="component" value="Unassembled WGS sequence"/>
</dbReference>
<organism evidence="2 3">
    <name type="scientific">Cystobacter fuscus (strain ATCC 25194 / DSM 2262 / NBRC 100088 / M29)</name>
    <dbReference type="NCBI Taxonomy" id="1242864"/>
    <lineage>
        <taxon>Bacteria</taxon>
        <taxon>Pseudomonadati</taxon>
        <taxon>Myxococcota</taxon>
        <taxon>Myxococcia</taxon>
        <taxon>Myxococcales</taxon>
        <taxon>Cystobacterineae</taxon>
        <taxon>Archangiaceae</taxon>
        <taxon>Cystobacter</taxon>
    </lineage>
</organism>
<accession>S9QDU7</accession>
<dbReference type="SUPFAM" id="SSF54427">
    <property type="entry name" value="NTF2-like"/>
    <property type="match status" value="1"/>
</dbReference>
<protein>
    <recommendedName>
        <fullName evidence="1">SnoaL-like domain-containing protein</fullName>
    </recommendedName>
</protein>